<proteinExistence type="predicted"/>
<dbReference type="EMBL" id="GBRH01231660">
    <property type="protein sequence ID" value="JAD66235.1"/>
    <property type="molecule type" value="Transcribed_RNA"/>
</dbReference>
<protein>
    <submittedName>
        <fullName evidence="1">Uncharacterized protein</fullName>
    </submittedName>
</protein>
<accession>A0A0A9BYK8</accession>
<reference evidence="1" key="1">
    <citation type="submission" date="2014-09" db="EMBL/GenBank/DDBJ databases">
        <authorList>
            <person name="Magalhaes I.L.F."/>
            <person name="Oliveira U."/>
            <person name="Santos F.R."/>
            <person name="Vidigal T.H.D.A."/>
            <person name="Brescovit A.D."/>
            <person name="Santos A.J."/>
        </authorList>
    </citation>
    <scope>NUCLEOTIDE SEQUENCE</scope>
    <source>
        <tissue evidence="1">Shoot tissue taken approximately 20 cm above the soil surface</tissue>
    </source>
</reference>
<reference evidence="1" key="2">
    <citation type="journal article" date="2015" name="Data Brief">
        <title>Shoot transcriptome of the giant reed, Arundo donax.</title>
        <authorList>
            <person name="Barrero R.A."/>
            <person name="Guerrero F.D."/>
            <person name="Moolhuijzen P."/>
            <person name="Goolsby J.A."/>
            <person name="Tidwell J."/>
            <person name="Bellgard S.E."/>
            <person name="Bellgard M.I."/>
        </authorList>
    </citation>
    <scope>NUCLEOTIDE SEQUENCE</scope>
    <source>
        <tissue evidence="1">Shoot tissue taken approximately 20 cm above the soil surface</tissue>
    </source>
</reference>
<name>A0A0A9BYK8_ARUDO</name>
<organism evidence="1">
    <name type="scientific">Arundo donax</name>
    <name type="common">Giant reed</name>
    <name type="synonym">Donax arundinaceus</name>
    <dbReference type="NCBI Taxonomy" id="35708"/>
    <lineage>
        <taxon>Eukaryota</taxon>
        <taxon>Viridiplantae</taxon>
        <taxon>Streptophyta</taxon>
        <taxon>Embryophyta</taxon>
        <taxon>Tracheophyta</taxon>
        <taxon>Spermatophyta</taxon>
        <taxon>Magnoliopsida</taxon>
        <taxon>Liliopsida</taxon>
        <taxon>Poales</taxon>
        <taxon>Poaceae</taxon>
        <taxon>PACMAD clade</taxon>
        <taxon>Arundinoideae</taxon>
        <taxon>Arundineae</taxon>
        <taxon>Arundo</taxon>
    </lineage>
</organism>
<dbReference type="AlphaFoldDB" id="A0A0A9BYK8"/>
<evidence type="ECO:0000313" key="1">
    <source>
        <dbReference type="EMBL" id="JAD66235.1"/>
    </source>
</evidence>
<sequence length="57" mass="6197">MKITFPSARCGFKVPIASGGISTYIGVDSSSKMIRSRCLIGSSSLFPRYSHILEIMV</sequence>